<dbReference type="SFLD" id="SFLDG01135">
    <property type="entry name" value="C1.5.6:_HAD__Beta-PGM__Phospha"/>
    <property type="match status" value="1"/>
</dbReference>
<dbReference type="InterPro" id="IPR023198">
    <property type="entry name" value="PGP-like_dom2"/>
</dbReference>
<dbReference type="EMBL" id="CP076136">
    <property type="protein sequence ID" value="QWG22447.1"/>
    <property type="molecule type" value="Genomic_DNA"/>
</dbReference>
<dbReference type="PANTHER" id="PTHR18901">
    <property type="entry name" value="2-DEOXYGLUCOSE-6-PHOSPHATE PHOSPHATASE 2"/>
    <property type="match status" value="1"/>
</dbReference>
<dbReference type="InterPro" id="IPR023214">
    <property type="entry name" value="HAD_sf"/>
</dbReference>
<dbReference type="InterPro" id="IPR036412">
    <property type="entry name" value="HAD-like_sf"/>
</dbReference>
<dbReference type="Gene3D" id="3.40.50.1000">
    <property type="entry name" value="HAD superfamily/HAD-like"/>
    <property type="match status" value="1"/>
</dbReference>
<dbReference type="SFLD" id="SFLDS00003">
    <property type="entry name" value="Haloacid_Dehalogenase"/>
    <property type="match status" value="1"/>
</dbReference>
<dbReference type="AlphaFoldDB" id="A0A975NW85"/>
<dbReference type="Proteomes" id="UP000676951">
    <property type="component" value="Chromosome"/>
</dbReference>
<evidence type="ECO:0000313" key="1">
    <source>
        <dbReference type="EMBL" id="QWG22447.1"/>
    </source>
</evidence>
<dbReference type="PRINTS" id="PR00413">
    <property type="entry name" value="HADHALOGNASE"/>
</dbReference>
<proteinExistence type="predicted"/>
<name>A0A975NW85_9BRAD</name>
<sequence length="221" mass="23436">MQLPRQPRAVIFDMDGLLIDTIPVYAAAMVQAGLDVEHPVSRQYVLSLAGLLGAELEARLIADLGTGFPVAAYFSTMSARLAPMLAAGVPLKAGAIELLEALSRQGMPLAVATSMKRSEAMHHLEANGISHYFRHVAGRDEVARGKPHPDLHLEAASRLAVAPRDCVVLEDSFNGVRAAHAAGAMTIMVPDALAPSDDIRSLCAGVSSSLHEVRDILCASR</sequence>
<dbReference type="NCBIfam" id="TIGR01509">
    <property type="entry name" value="HAD-SF-IA-v3"/>
    <property type="match status" value="1"/>
</dbReference>
<dbReference type="Gene3D" id="1.10.150.240">
    <property type="entry name" value="Putative phosphatase, domain 2"/>
    <property type="match status" value="1"/>
</dbReference>
<accession>A0A975NW85</accession>
<dbReference type="InterPro" id="IPR006439">
    <property type="entry name" value="HAD-SF_hydro_IA"/>
</dbReference>
<protein>
    <submittedName>
        <fullName evidence="1">HAD family phosphatase</fullName>
    </submittedName>
</protein>
<dbReference type="PANTHER" id="PTHR18901:SF38">
    <property type="entry name" value="PSEUDOURIDINE-5'-PHOSPHATASE"/>
    <property type="match status" value="1"/>
</dbReference>
<dbReference type="InterPro" id="IPR041492">
    <property type="entry name" value="HAD_2"/>
</dbReference>
<dbReference type="SFLD" id="SFLDG01129">
    <property type="entry name" value="C1.5:_HAD__Beta-PGM__Phosphata"/>
    <property type="match status" value="1"/>
</dbReference>
<evidence type="ECO:0000313" key="2">
    <source>
        <dbReference type="Proteomes" id="UP000676951"/>
    </source>
</evidence>
<organism evidence="1 2">
    <name type="scientific">Bradyrhizobium sediminis</name>
    <dbReference type="NCBI Taxonomy" id="2840469"/>
    <lineage>
        <taxon>Bacteria</taxon>
        <taxon>Pseudomonadati</taxon>
        <taxon>Pseudomonadota</taxon>
        <taxon>Alphaproteobacteria</taxon>
        <taxon>Hyphomicrobiales</taxon>
        <taxon>Nitrobacteraceae</taxon>
        <taxon>Bradyrhizobium</taxon>
    </lineage>
</organism>
<dbReference type="CDD" id="cd07505">
    <property type="entry name" value="HAD_BPGM-like"/>
    <property type="match status" value="1"/>
</dbReference>
<dbReference type="RefSeq" id="WP_215603216.1">
    <property type="nucleotide sequence ID" value="NZ_CP076136.1"/>
</dbReference>
<dbReference type="Pfam" id="PF13419">
    <property type="entry name" value="HAD_2"/>
    <property type="match status" value="1"/>
</dbReference>
<gene>
    <name evidence="1" type="ORF">KMZ93_21130</name>
</gene>
<keyword evidence="2" id="KW-1185">Reference proteome</keyword>
<dbReference type="SUPFAM" id="SSF56784">
    <property type="entry name" value="HAD-like"/>
    <property type="match status" value="1"/>
</dbReference>
<reference evidence="1 2" key="1">
    <citation type="submission" date="2021-06" db="EMBL/GenBank/DDBJ databases">
        <title>Bradyrhizobium sp. S2-11-4 Genome sequencing.</title>
        <authorList>
            <person name="Jin L."/>
        </authorList>
    </citation>
    <scope>NUCLEOTIDE SEQUENCE [LARGE SCALE GENOMIC DNA]</scope>
    <source>
        <strain evidence="1 2">S2-11-4</strain>
    </source>
</reference>